<proteinExistence type="predicted"/>
<dbReference type="AlphaFoldDB" id="A0A087TD36"/>
<feature type="non-terminal residue" evidence="1">
    <location>
        <position position="39"/>
    </location>
</feature>
<dbReference type="EMBL" id="KK114659">
    <property type="protein sequence ID" value="KFM63025.1"/>
    <property type="molecule type" value="Genomic_DNA"/>
</dbReference>
<sequence>MNAILIKRDPNHSLLKEEKDCIGYEDASITTFADLMEYN</sequence>
<dbReference type="OrthoDB" id="6409585at2759"/>
<reference evidence="1 2" key="1">
    <citation type="submission" date="2013-11" db="EMBL/GenBank/DDBJ databases">
        <title>Genome sequencing of Stegodyphus mimosarum.</title>
        <authorList>
            <person name="Bechsgaard J."/>
        </authorList>
    </citation>
    <scope>NUCLEOTIDE SEQUENCE [LARGE SCALE GENOMIC DNA]</scope>
</reference>
<dbReference type="Proteomes" id="UP000054359">
    <property type="component" value="Unassembled WGS sequence"/>
</dbReference>
<evidence type="ECO:0000313" key="2">
    <source>
        <dbReference type="Proteomes" id="UP000054359"/>
    </source>
</evidence>
<evidence type="ECO:0000313" key="1">
    <source>
        <dbReference type="EMBL" id="KFM63025.1"/>
    </source>
</evidence>
<organism evidence="1 2">
    <name type="scientific">Stegodyphus mimosarum</name>
    <name type="common">African social velvet spider</name>
    <dbReference type="NCBI Taxonomy" id="407821"/>
    <lineage>
        <taxon>Eukaryota</taxon>
        <taxon>Metazoa</taxon>
        <taxon>Ecdysozoa</taxon>
        <taxon>Arthropoda</taxon>
        <taxon>Chelicerata</taxon>
        <taxon>Arachnida</taxon>
        <taxon>Araneae</taxon>
        <taxon>Araneomorphae</taxon>
        <taxon>Entelegynae</taxon>
        <taxon>Eresoidea</taxon>
        <taxon>Eresidae</taxon>
        <taxon>Stegodyphus</taxon>
    </lineage>
</organism>
<keyword evidence="2" id="KW-1185">Reference proteome</keyword>
<protein>
    <submittedName>
        <fullName evidence="1">Uncharacterized protein</fullName>
    </submittedName>
</protein>
<accession>A0A087TD36</accession>
<name>A0A087TD36_STEMI</name>
<gene>
    <name evidence="1" type="ORF">X975_17008</name>
</gene>